<dbReference type="HAMAP" id="MF_00235">
    <property type="entry name" value="Adenylate_kinase_Adk"/>
    <property type="match status" value="1"/>
</dbReference>
<dbReference type="PRINTS" id="PR00094">
    <property type="entry name" value="ADENYLTKNASE"/>
</dbReference>
<reference evidence="5" key="1">
    <citation type="submission" date="2021-01" db="EMBL/GenBank/DDBJ databases">
        <authorList>
            <person name="Corre E."/>
            <person name="Pelletier E."/>
            <person name="Niang G."/>
            <person name="Scheremetjew M."/>
            <person name="Finn R."/>
            <person name="Kale V."/>
            <person name="Holt S."/>
            <person name="Cochrane G."/>
            <person name="Meng A."/>
            <person name="Brown T."/>
            <person name="Cohen L."/>
        </authorList>
    </citation>
    <scope>NUCLEOTIDE SEQUENCE</scope>
    <source>
        <strain evidence="5">CCMP2084</strain>
    </source>
</reference>
<dbReference type="InterPro" id="IPR033690">
    <property type="entry name" value="Adenylat_kinase_CS"/>
</dbReference>
<organism evidence="5">
    <name type="scientific">Attheya septentrionalis</name>
    <dbReference type="NCBI Taxonomy" id="420275"/>
    <lineage>
        <taxon>Eukaryota</taxon>
        <taxon>Sar</taxon>
        <taxon>Stramenopiles</taxon>
        <taxon>Ochrophyta</taxon>
        <taxon>Bacillariophyta</taxon>
        <taxon>Coscinodiscophyceae</taxon>
        <taxon>Chaetocerotophycidae</taxon>
        <taxon>Chaetocerotales</taxon>
        <taxon>Attheyaceae</taxon>
        <taxon>Attheya</taxon>
    </lineage>
</organism>
<evidence type="ECO:0000313" key="5">
    <source>
        <dbReference type="EMBL" id="CAD9809703.1"/>
    </source>
</evidence>
<dbReference type="InterPro" id="IPR027417">
    <property type="entry name" value="P-loop_NTPase"/>
</dbReference>
<dbReference type="Pfam" id="PF00406">
    <property type="entry name" value="ADK"/>
    <property type="match status" value="2"/>
</dbReference>
<evidence type="ECO:0000256" key="3">
    <source>
        <dbReference type="ARBA" id="ARBA00022777"/>
    </source>
</evidence>
<comment type="similarity">
    <text evidence="4">Belongs to the adenylate kinase family.</text>
</comment>
<dbReference type="AlphaFoldDB" id="A0A7S2XIJ6"/>
<gene>
    <name evidence="5" type="ORF">ASEP1449_LOCUS1526</name>
</gene>
<dbReference type="GO" id="GO:0006139">
    <property type="term" value="P:nucleobase-containing compound metabolic process"/>
    <property type="evidence" value="ECO:0007669"/>
    <property type="project" value="InterPro"/>
</dbReference>
<dbReference type="Gene3D" id="3.40.50.300">
    <property type="entry name" value="P-loop containing nucleotide triphosphate hydrolases"/>
    <property type="match status" value="1"/>
</dbReference>
<proteinExistence type="inferred from homology"/>
<evidence type="ECO:0000256" key="4">
    <source>
        <dbReference type="RuleBase" id="RU003330"/>
    </source>
</evidence>
<evidence type="ECO:0000256" key="1">
    <source>
        <dbReference type="ARBA" id="ARBA00022679"/>
    </source>
</evidence>
<keyword evidence="3 4" id="KW-0418">Kinase</keyword>
<keyword evidence="2" id="KW-0547">Nucleotide-binding</keyword>
<protein>
    <recommendedName>
        <fullName evidence="6">Adenylate kinase active site lid domain-containing protein</fullName>
    </recommendedName>
</protein>
<sequence>MVRAATVTSVVGAAVKRQHLTLIGPPGSGKGTYGKLLAKALGGTLVTCSDILKHEIAQNTDIGQAVADCQRRGVLADDTLVTTAVHSHLQQLVTSKERTSESSSSQQYSQQQSQTRVGFILDGFPRTVNQAQIMSNDWEEELQVPVAVRLHVPDDICLQKMMGRRLCRSCGGSFNIANVNGGGFVMPPTLPTITDDDPEEYCASGKCDWDANWYTRPDDTLVICQQRIDEFHAETAPVLEYYEQYGSLLKFIPFHGVQDMHILEHMVKHNLKHEQTKSVLQTK</sequence>
<dbReference type="CDD" id="cd01428">
    <property type="entry name" value="ADK"/>
    <property type="match status" value="1"/>
</dbReference>
<dbReference type="EMBL" id="HBHQ01002399">
    <property type="protein sequence ID" value="CAD9809703.1"/>
    <property type="molecule type" value="Transcribed_RNA"/>
</dbReference>
<evidence type="ECO:0008006" key="6">
    <source>
        <dbReference type="Google" id="ProtNLM"/>
    </source>
</evidence>
<dbReference type="GO" id="GO:0005524">
    <property type="term" value="F:ATP binding"/>
    <property type="evidence" value="ECO:0007669"/>
    <property type="project" value="InterPro"/>
</dbReference>
<dbReference type="SUPFAM" id="SSF52540">
    <property type="entry name" value="P-loop containing nucleoside triphosphate hydrolases"/>
    <property type="match status" value="1"/>
</dbReference>
<dbReference type="PANTHER" id="PTHR23359">
    <property type="entry name" value="NUCLEOTIDE KINASE"/>
    <property type="match status" value="1"/>
</dbReference>
<dbReference type="GO" id="GO:0019205">
    <property type="term" value="F:nucleobase-containing compound kinase activity"/>
    <property type="evidence" value="ECO:0007669"/>
    <property type="project" value="InterPro"/>
</dbReference>
<evidence type="ECO:0000256" key="2">
    <source>
        <dbReference type="ARBA" id="ARBA00022741"/>
    </source>
</evidence>
<dbReference type="InterPro" id="IPR000850">
    <property type="entry name" value="Adenylat/UMP-CMP_kin"/>
</dbReference>
<accession>A0A7S2XIJ6</accession>
<keyword evidence="1 4" id="KW-0808">Transferase</keyword>
<dbReference type="PROSITE" id="PS00113">
    <property type="entry name" value="ADENYLATE_KINASE"/>
    <property type="match status" value="1"/>
</dbReference>
<name>A0A7S2XIJ6_9STRA</name>